<name>A0A5S3V2M6_9GAMM</name>
<reference evidence="5" key="2">
    <citation type="submission" date="2019-06" db="EMBL/GenBank/DDBJ databases">
        <title>Co-occurence of chitin degradation, pigmentation and bioactivity in marine Pseudoalteromonas.</title>
        <authorList>
            <person name="Sonnenschein E.C."/>
            <person name="Bech P.K."/>
        </authorList>
    </citation>
    <scope>NUCLEOTIDE SEQUENCE [LARGE SCALE GENOMIC DNA]</scope>
    <source>
        <strain evidence="5">S3790</strain>
    </source>
</reference>
<dbReference type="InterPro" id="IPR011250">
    <property type="entry name" value="OMP/PagP_B-barrel"/>
</dbReference>
<dbReference type="Proteomes" id="UP000307217">
    <property type="component" value="Unassembled WGS sequence"/>
</dbReference>
<sequence length="230" mass="26269">MKYSILGVAALLLPLSSYAQMQFSSELLLGKSQHDIYSRTELNNNKKHYSSDLVTHSLGVRVGVKFSDYISFEVSKHFHGEGKNETNINVYAPLSYPFFEQGSEKREPISSYKLPVPIELESTRLGIKAQTRLFDTVSVNMRLGIAHWGYQASTPARLTFSSAGYDMQKSGNDVFYSVGFEHQINESWYVGFEYSLLRINESDEYVEIDVIQRSYQHDVKDAAFILGWQF</sequence>
<dbReference type="OrthoDB" id="7620169at2"/>
<feature type="signal peptide" evidence="2">
    <location>
        <begin position="1"/>
        <end position="19"/>
    </location>
</feature>
<dbReference type="Gene3D" id="2.40.160.20">
    <property type="match status" value="1"/>
</dbReference>
<evidence type="ECO:0000256" key="2">
    <source>
        <dbReference type="SAM" id="SignalP"/>
    </source>
</evidence>
<reference evidence="4 5" key="1">
    <citation type="submission" date="2018-01" db="EMBL/GenBank/DDBJ databases">
        <authorList>
            <person name="Paulsen S."/>
            <person name="Gram L.K."/>
        </authorList>
    </citation>
    <scope>NUCLEOTIDE SEQUENCE [LARGE SCALE GENOMIC DNA]</scope>
    <source>
        <strain evidence="4 5">S3790</strain>
    </source>
</reference>
<evidence type="ECO:0000313" key="5">
    <source>
        <dbReference type="Proteomes" id="UP000307217"/>
    </source>
</evidence>
<organism evidence="4 5">
    <name type="scientific">Pseudoalteromonas aurantia</name>
    <dbReference type="NCBI Taxonomy" id="43654"/>
    <lineage>
        <taxon>Bacteria</taxon>
        <taxon>Pseudomonadati</taxon>
        <taxon>Pseudomonadota</taxon>
        <taxon>Gammaproteobacteria</taxon>
        <taxon>Alteromonadales</taxon>
        <taxon>Pseudoalteromonadaceae</taxon>
        <taxon>Pseudoalteromonas</taxon>
    </lineage>
</organism>
<protein>
    <recommendedName>
        <fullName evidence="3">Outer membrane protein beta-barrel domain-containing protein</fullName>
    </recommendedName>
</protein>
<proteinExistence type="predicted"/>
<dbReference type="InterPro" id="IPR027385">
    <property type="entry name" value="Beta-barrel_OMP"/>
</dbReference>
<evidence type="ECO:0000259" key="3">
    <source>
        <dbReference type="Pfam" id="PF13505"/>
    </source>
</evidence>
<comment type="caution">
    <text evidence="4">The sequence shown here is derived from an EMBL/GenBank/DDBJ whole genome shotgun (WGS) entry which is preliminary data.</text>
</comment>
<gene>
    <name evidence="4" type="ORF">CWC19_17920</name>
</gene>
<feature type="chain" id="PRO_5024462320" description="Outer membrane protein beta-barrel domain-containing protein" evidence="2">
    <location>
        <begin position="20"/>
        <end position="230"/>
    </location>
</feature>
<keyword evidence="1 2" id="KW-0732">Signal</keyword>
<accession>A0A5S3V2M6</accession>
<dbReference type="SUPFAM" id="SSF56925">
    <property type="entry name" value="OMPA-like"/>
    <property type="match status" value="1"/>
</dbReference>
<dbReference type="EMBL" id="PNBX01000097">
    <property type="protein sequence ID" value="TMO65016.1"/>
    <property type="molecule type" value="Genomic_DNA"/>
</dbReference>
<dbReference type="Pfam" id="PF13505">
    <property type="entry name" value="OMP_b-brl"/>
    <property type="match status" value="1"/>
</dbReference>
<evidence type="ECO:0000313" key="4">
    <source>
        <dbReference type="EMBL" id="TMO65016.1"/>
    </source>
</evidence>
<feature type="domain" description="Outer membrane protein beta-barrel" evidence="3">
    <location>
        <begin position="34"/>
        <end position="203"/>
    </location>
</feature>
<evidence type="ECO:0000256" key="1">
    <source>
        <dbReference type="ARBA" id="ARBA00022729"/>
    </source>
</evidence>
<dbReference type="RefSeq" id="WP_138593153.1">
    <property type="nucleotide sequence ID" value="NZ_PNBX01000097.1"/>
</dbReference>
<dbReference type="AlphaFoldDB" id="A0A5S3V2M6"/>